<dbReference type="Pfam" id="PF01553">
    <property type="entry name" value="Acyltransferase"/>
    <property type="match status" value="1"/>
</dbReference>
<dbReference type="GO" id="GO:0006654">
    <property type="term" value="P:phosphatidic acid biosynthetic process"/>
    <property type="evidence" value="ECO:0007669"/>
    <property type="project" value="TreeGrafter"/>
</dbReference>
<keyword evidence="3" id="KW-0594">Phospholipid biosynthesis</keyword>
<keyword evidence="3" id="KW-0444">Lipid biosynthesis</keyword>
<evidence type="ECO:0000256" key="5">
    <source>
        <dbReference type="ARBA" id="ARBA00023315"/>
    </source>
</evidence>
<comment type="pathway">
    <text evidence="1">Lipid metabolism.</text>
</comment>
<dbReference type="SUPFAM" id="SSF69593">
    <property type="entry name" value="Glycerol-3-phosphate (1)-acyltransferase"/>
    <property type="match status" value="1"/>
</dbReference>
<accession>A0A9D1MRY1</accession>
<sequence length="276" mass="31039">MGQVRKQNIFNTAGAAVKFAAFWVMVVIQLPIILLLPRGKVSVWYMGIFMQILLILSGIKIRVHGKISKHRPLLVISNHISIFEIATFPVAFGGSFVAKKDIEAWPLVGWVARKFGVVFVDRRPSHAIEALKQVQETLSKVSYPVFLFPEGTTTNGAYVKPFKSTLFNFVENSDVIVQPMVMNYRYRDGSVISDEDLAEHFGYFANAKQDMGPLCSHERSAFGQVFHIMMLGGFLVELTVLTPPPLAGMDRKQIAETLQKIVSDKYMELKDKKAKK</sequence>
<feature type="transmembrane region" description="Helical" evidence="6">
    <location>
        <begin position="42"/>
        <end position="61"/>
    </location>
</feature>
<evidence type="ECO:0000313" key="9">
    <source>
        <dbReference type="Proteomes" id="UP000824142"/>
    </source>
</evidence>
<evidence type="ECO:0000256" key="6">
    <source>
        <dbReference type="SAM" id="Phobius"/>
    </source>
</evidence>
<keyword evidence="3" id="KW-0443">Lipid metabolism</keyword>
<reference evidence="8" key="2">
    <citation type="journal article" date="2021" name="PeerJ">
        <title>Extensive microbial diversity within the chicken gut microbiome revealed by metagenomics and culture.</title>
        <authorList>
            <person name="Gilroy R."/>
            <person name="Ravi A."/>
            <person name="Getino M."/>
            <person name="Pursley I."/>
            <person name="Horton D.L."/>
            <person name="Alikhan N.F."/>
            <person name="Baker D."/>
            <person name="Gharbi K."/>
            <person name="Hall N."/>
            <person name="Watson M."/>
            <person name="Adriaenssens E.M."/>
            <person name="Foster-Nyarko E."/>
            <person name="Jarju S."/>
            <person name="Secka A."/>
            <person name="Antonio M."/>
            <person name="Oren A."/>
            <person name="Chaudhuri R.R."/>
            <person name="La Ragione R."/>
            <person name="Hildebrand F."/>
            <person name="Pallen M.J."/>
        </authorList>
    </citation>
    <scope>NUCLEOTIDE SEQUENCE</scope>
    <source>
        <strain evidence="8">CHK136-897</strain>
    </source>
</reference>
<dbReference type="CDD" id="cd07989">
    <property type="entry name" value="LPLAT_AGPAT-like"/>
    <property type="match status" value="1"/>
</dbReference>
<evidence type="ECO:0000313" key="8">
    <source>
        <dbReference type="EMBL" id="HIU65515.1"/>
    </source>
</evidence>
<dbReference type="EMBL" id="DVNO01000021">
    <property type="protein sequence ID" value="HIU65515.1"/>
    <property type="molecule type" value="Genomic_DNA"/>
</dbReference>
<dbReference type="PANTHER" id="PTHR10434:SF59">
    <property type="entry name" value="1-ACYL-SN-GLYCEROL-3-PHOSPHATE ACYLTRANSFERASE"/>
    <property type="match status" value="1"/>
</dbReference>
<protein>
    <submittedName>
        <fullName evidence="8">1-acyl-sn-glycerol-3-phosphate acyltransferase</fullName>
    </submittedName>
</protein>
<dbReference type="AlphaFoldDB" id="A0A9D1MRY1"/>
<keyword evidence="6" id="KW-1133">Transmembrane helix</keyword>
<proteinExistence type="predicted"/>
<evidence type="ECO:0000259" key="7">
    <source>
        <dbReference type="SMART" id="SM00563"/>
    </source>
</evidence>
<comment type="caution">
    <text evidence="8">The sequence shown here is derived from an EMBL/GenBank/DDBJ whole genome shotgun (WGS) entry which is preliminary data.</text>
</comment>
<keyword evidence="6" id="KW-0472">Membrane</keyword>
<keyword evidence="6" id="KW-0812">Transmembrane</keyword>
<feature type="transmembrane region" description="Helical" evidence="6">
    <location>
        <begin position="12"/>
        <end position="36"/>
    </location>
</feature>
<dbReference type="PANTHER" id="PTHR10434">
    <property type="entry name" value="1-ACYL-SN-GLYCEROL-3-PHOSPHATE ACYLTRANSFERASE"/>
    <property type="match status" value="1"/>
</dbReference>
<keyword evidence="4" id="KW-1208">Phospholipid metabolism</keyword>
<keyword evidence="5 8" id="KW-0012">Acyltransferase</keyword>
<organism evidence="8 9">
    <name type="scientific">Candidatus Enterousia avicola</name>
    <dbReference type="NCBI Taxonomy" id="2840787"/>
    <lineage>
        <taxon>Bacteria</taxon>
        <taxon>Pseudomonadati</taxon>
        <taxon>Pseudomonadota</taxon>
        <taxon>Alphaproteobacteria</taxon>
        <taxon>Candidatus Enterousia</taxon>
    </lineage>
</organism>
<keyword evidence="2" id="KW-0808">Transferase</keyword>
<feature type="domain" description="Phospholipid/glycerol acyltransferase" evidence="7">
    <location>
        <begin position="73"/>
        <end position="185"/>
    </location>
</feature>
<dbReference type="SMART" id="SM00563">
    <property type="entry name" value="PlsC"/>
    <property type="match status" value="1"/>
</dbReference>
<evidence type="ECO:0000256" key="4">
    <source>
        <dbReference type="ARBA" id="ARBA00023264"/>
    </source>
</evidence>
<reference evidence="8" key="1">
    <citation type="submission" date="2020-10" db="EMBL/GenBank/DDBJ databases">
        <authorList>
            <person name="Gilroy R."/>
        </authorList>
    </citation>
    <scope>NUCLEOTIDE SEQUENCE</scope>
    <source>
        <strain evidence="8">CHK136-897</strain>
    </source>
</reference>
<dbReference type="InterPro" id="IPR002123">
    <property type="entry name" value="Plipid/glycerol_acylTrfase"/>
</dbReference>
<evidence type="ECO:0000256" key="1">
    <source>
        <dbReference type="ARBA" id="ARBA00005189"/>
    </source>
</evidence>
<dbReference type="Proteomes" id="UP000824142">
    <property type="component" value="Unassembled WGS sequence"/>
</dbReference>
<dbReference type="GO" id="GO:0003841">
    <property type="term" value="F:1-acylglycerol-3-phosphate O-acyltransferase activity"/>
    <property type="evidence" value="ECO:0007669"/>
    <property type="project" value="TreeGrafter"/>
</dbReference>
<name>A0A9D1MRY1_9PROT</name>
<gene>
    <name evidence="8" type="ORF">IAC63_02645</name>
</gene>
<evidence type="ECO:0000256" key="2">
    <source>
        <dbReference type="ARBA" id="ARBA00022679"/>
    </source>
</evidence>
<evidence type="ECO:0000256" key="3">
    <source>
        <dbReference type="ARBA" id="ARBA00023209"/>
    </source>
</evidence>
<feature type="transmembrane region" description="Helical" evidence="6">
    <location>
        <begin position="73"/>
        <end position="92"/>
    </location>
</feature>